<evidence type="ECO:0000256" key="1">
    <source>
        <dbReference type="ARBA" id="ARBA00010638"/>
    </source>
</evidence>
<evidence type="ECO:0000313" key="6">
    <source>
        <dbReference type="Proteomes" id="UP000709336"/>
    </source>
</evidence>
<dbReference type="SUPFAM" id="SSF100950">
    <property type="entry name" value="NagB/RpiA/CoA transferase-like"/>
    <property type="match status" value="1"/>
</dbReference>
<dbReference type="Pfam" id="PF01812">
    <property type="entry name" value="5-FTHF_cyc-lig"/>
    <property type="match status" value="1"/>
</dbReference>
<name>A0ABX1R130_9ALTE</name>
<comment type="catalytic activity">
    <reaction evidence="4">
        <text>(6S)-5-formyl-5,6,7,8-tetrahydrofolate + ATP = (6R)-5,10-methenyltetrahydrofolate + ADP + phosphate</text>
        <dbReference type="Rhea" id="RHEA:10488"/>
        <dbReference type="ChEBI" id="CHEBI:30616"/>
        <dbReference type="ChEBI" id="CHEBI:43474"/>
        <dbReference type="ChEBI" id="CHEBI:57455"/>
        <dbReference type="ChEBI" id="CHEBI:57457"/>
        <dbReference type="ChEBI" id="CHEBI:456216"/>
        <dbReference type="EC" id="6.3.3.2"/>
    </reaction>
</comment>
<dbReference type="PIRSF" id="PIRSF006806">
    <property type="entry name" value="FTHF_cligase"/>
    <property type="match status" value="1"/>
</dbReference>
<proteinExistence type="inferred from homology"/>
<dbReference type="GO" id="GO:0030272">
    <property type="term" value="F:5-formyltetrahydrofolate cyclo-ligase activity"/>
    <property type="evidence" value="ECO:0007669"/>
    <property type="project" value="UniProtKB-EC"/>
</dbReference>
<comment type="cofactor">
    <cofactor evidence="4">
        <name>Mg(2+)</name>
        <dbReference type="ChEBI" id="CHEBI:18420"/>
    </cofactor>
</comment>
<keyword evidence="4" id="KW-0479">Metal-binding</keyword>
<dbReference type="EC" id="6.3.3.2" evidence="4"/>
<sequence length="198" mass="22053">MNTTESRNSLRRSFRNARKALTVQQQQDASAALFTQIEHFLPASLNRVALYLANDGEPDLSTVIRSCWQHQIATSLPVLHPVTKKHLLMLNYTADTPMHINRFGIAEPALNCQAIRLLNQHDVLFMPLVGFDKQGNRLGMGGGFYDRTLASTVNCESRPRLVGVAHDCQQAESLPIQPWDVPLDAIITPTQVIQPSNS</sequence>
<dbReference type="NCBIfam" id="TIGR02727">
    <property type="entry name" value="MTHFS_bact"/>
    <property type="match status" value="1"/>
</dbReference>
<dbReference type="PANTHER" id="PTHR23407:SF1">
    <property type="entry name" value="5-FORMYLTETRAHYDROFOLATE CYCLO-LIGASE"/>
    <property type="match status" value="1"/>
</dbReference>
<dbReference type="InterPro" id="IPR024185">
    <property type="entry name" value="FTHF_cligase-like_sf"/>
</dbReference>
<reference evidence="5 6" key="1">
    <citation type="submission" date="2020-03" db="EMBL/GenBank/DDBJ databases">
        <title>Alteromonas ponticola sp. nov., isolated from seawater.</title>
        <authorList>
            <person name="Yoon J.-H."/>
            <person name="Kim Y.-O."/>
        </authorList>
    </citation>
    <scope>NUCLEOTIDE SEQUENCE [LARGE SCALE GENOMIC DNA]</scope>
    <source>
        <strain evidence="5 6">MYP5</strain>
    </source>
</reference>
<evidence type="ECO:0000313" key="5">
    <source>
        <dbReference type="EMBL" id="NMH59172.1"/>
    </source>
</evidence>
<keyword evidence="3 4" id="KW-0067">ATP-binding</keyword>
<dbReference type="Proteomes" id="UP000709336">
    <property type="component" value="Unassembled WGS sequence"/>
</dbReference>
<dbReference type="PANTHER" id="PTHR23407">
    <property type="entry name" value="ATPASE INHIBITOR/5-FORMYLTETRAHYDROFOLATE CYCLO-LIGASE"/>
    <property type="match status" value="1"/>
</dbReference>
<accession>A0ABX1R130</accession>
<keyword evidence="4" id="KW-0460">Magnesium</keyword>
<dbReference type="InterPro" id="IPR037171">
    <property type="entry name" value="NagB/RpiA_transferase-like"/>
</dbReference>
<gene>
    <name evidence="5" type="ORF">HCJ96_03960</name>
</gene>
<keyword evidence="6" id="KW-1185">Reference proteome</keyword>
<comment type="caution">
    <text evidence="5">The sequence shown here is derived from an EMBL/GenBank/DDBJ whole genome shotgun (WGS) entry which is preliminary data.</text>
</comment>
<comment type="similarity">
    <text evidence="1 4">Belongs to the 5-formyltetrahydrofolate cyclo-ligase family.</text>
</comment>
<dbReference type="Gene3D" id="3.40.50.10420">
    <property type="entry name" value="NagB/RpiA/CoA transferase-like"/>
    <property type="match status" value="1"/>
</dbReference>
<evidence type="ECO:0000256" key="4">
    <source>
        <dbReference type="RuleBase" id="RU361279"/>
    </source>
</evidence>
<organism evidence="5 6">
    <name type="scientific">Alteromonas ponticola</name>
    <dbReference type="NCBI Taxonomy" id="2720613"/>
    <lineage>
        <taxon>Bacteria</taxon>
        <taxon>Pseudomonadati</taxon>
        <taxon>Pseudomonadota</taxon>
        <taxon>Gammaproteobacteria</taxon>
        <taxon>Alteromonadales</taxon>
        <taxon>Alteromonadaceae</taxon>
        <taxon>Alteromonas/Salinimonas group</taxon>
        <taxon>Alteromonas</taxon>
    </lineage>
</organism>
<evidence type="ECO:0000256" key="3">
    <source>
        <dbReference type="ARBA" id="ARBA00022840"/>
    </source>
</evidence>
<keyword evidence="5" id="KW-0436">Ligase</keyword>
<dbReference type="InterPro" id="IPR002698">
    <property type="entry name" value="FTHF_cligase"/>
</dbReference>
<dbReference type="EMBL" id="JAATNW010000002">
    <property type="protein sequence ID" value="NMH59172.1"/>
    <property type="molecule type" value="Genomic_DNA"/>
</dbReference>
<protein>
    <recommendedName>
        <fullName evidence="4">5-formyltetrahydrofolate cyclo-ligase</fullName>
        <ecNumber evidence="4">6.3.3.2</ecNumber>
    </recommendedName>
</protein>
<evidence type="ECO:0000256" key="2">
    <source>
        <dbReference type="ARBA" id="ARBA00022741"/>
    </source>
</evidence>
<keyword evidence="2 4" id="KW-0547">Nucleotide-binding</keyword>